<dbReference type="Proteomes" id="UP001196413">
    <property type="component" value="Unassembled WGS sequence"/>
</dbReference>
<dbReference type="AlphaFoldDB" id="A0AAD5QX54"/>
<comment type="caution">
    <text evidence="2">The sequence shown here is derived from an EMBL/GenBank/DDBJ whole genome shotgun (WGS) entry which is preliminary data.</text>
</comment>
<sequence length="108" mass="12511">MSRIKKDWEVIEEEDWEAFEDEELKTMFQDLTVSADEDIGDESDPNMNRNMHTPQGSEDDDDGSDDAQRALFNVHPPILLSSDAYVPGESVEYLQRLRENSVHRFYDG</sequence>
<protein>
    <submittedName>
        <fullName evidence="2">Uncharacterized protein</fullName>
    </submittedName>
</protein>
<feature type="compositionally biased region" description="Polar residues" evidence="1">
    <location>
        <begin position="45"/>
        <end position="55"/>
    </location>
</feature>
<name>A0AAD5QX54_PARTN</name>
<feature type="compositionally biased region" description="Acidic residues" evidence="1">
    <location>
        <begin position="35"/>
        <end position="44"/>
    </location>
</feature>
<evidence type="ECO:0000256" key="1">
    <source>
        <dbReference type="SAM" id="MobiDB-lite"/>
    </source>
</evidence>
<feature type="region of interest" description="Disordered" evidence="1">
    <location>
        <begin position="32"/>
        <end position="71"/>
    </location>
</feature>
<dbReference type="EMBL" id="JAHQIW010004655">
    <property type="protein sequence ID" value="KAJ1363266.1"/>
    <property type="molecule type" value="Genomic_DNA"/>
</dbReference>
<evidence type="ECO:0000313" key="3">
    <source>
        <dbReference type="Proteomes" id="UP001196413"/>
    </source>
</evidence>
<evidence type="ECO:0000313" key="2">
    <source>
        <dbReference type="EMBL" id="KAJ1363266.1"/>
    </source>
</evidence>
<organism evidence="2 3">
    <name type="scientific">Parelaphostrongylus tenuis</name>
    <name type="common">Meningeal worm</name>
    <dbReference type="NCBI Taxonomy" id="148309"/>
    <lineage>
        <taxon>Eukaryota</taxon>
        <taxon>Metazoa</taxon>
        <taxon>Ecdysozoa</taxon>
        <taxon>Nematoda</taxon>
        <taxon>Chromadorea</taxon>
        <taxon>Rhabditida</taxon>
        <taxon>Rhabditina</taxon>
        <taxon>Rhabditomorpha</taxon>
        <taxon>Strongyloidea</taxon>
        <taxon>Metastrongylidae</taxon>
        <taxon>Parelaphostrongylus</taxon>
    </lineage>
</organism>
<gene>
    <name evidence="2" type="ORF">KIN20_023094</name>
</gene>
<keyword evidence="3" id="KW-1185">Reference proteome</keyword>
<accession>A0AAD5QX54</accession>
<reference evidence="2" key="1">
    <citation type="submission" date="2021-06" db="EMBL/GenBank/DDBJ databases">
        <title>Parelaphostrongylus tenuis whole genome reference sequence.</title>
        <authorList>
            <person name="Garwood T.J."/>
            <person name="Larsen P.A."/>
            <person name="Fountain-Jones N.M."/>
            <person name="Garbe J.R."/>
            <person name="Macchietto M.G."/>
            <person name="Kania S.A."/>
            <person name="Gerhold R.W."/>
            <person name="Richards J.E."/>
            <person name="Wolf T.M."/>
        </authorList>
    </citation>
    <scope>NUCLEOTIDE SEQUENCE</scope>
    <source>
        <strain evidence="2">MNPRO001-30</strain>
        <tissue evidence="2">Meninges</tissue>
    </source>
</reference>
<proteinExistence type="predicted"/>